<dbReference type="Proteomes" id="UP000282574">
    <property type="component" value="Unassembled WGS sequence"/>
</dbReference>
<keyword evidence="2" id="KW-1185">Reference proteome</keyword>
<dbReference type="RefSeq" id="WP_106167994.1">
    <property type="nucleotide sequence ID" value="NZ_RSCK01000003.1"/>
</dbReference>
<comment type="caution">
    <text evidence="1">The sequence shown here is derived from an EMBL/GenBank/DDBJ whole genome shotgun (WGS) entry which is preliminary data.</text>
</comment>
<proteinExistence type="predicted"/>
<sequence length="130" mass="14872">MIVQATYCALKVGYDKLEIDHSLIAESKEYLSLALNLAQSYHVLKNSIFWKTARPSIKRRVKQQLNILAFDCCTNFLAGCDCINAYVEKMNGIAIPPIWWNDAIVDFTLAYDALIREHESEVTSKQLSLW</sequence>
<reference evidence="1 2" key="1">
    <citation type="journal article" date="2019" name="Genome Biol. Evol.">
        <title>Day and night: Metabolic profiles and evolutionary relationships of six axenic non-marine cyanobacteria.</title>
        <authorList>
            <person name="Will S.E."/>
            <person name="Henke P."/>
            <person name="Boedeker C."/>
            <person name="Huang S."/>
            <person name="Brinkmann H."/>
            <person name="Rohde M."/>
            <person name="Jarek M."/>
            <person name="Friedl T."/>
            <person name="Seufert S."/>
            <person name="Schumacher M."/>
            <person name="Overmann J."/>
            <person name="Neumann-Schaal M."/>
            <person name="Petersen J."/>
        </authorList>
    </citation>
    <scope>NUCLEOTIDE SEQUENCE [LARGE SCALE GENOMIC DNA]</scope>
    <source>
        <strain evidence="1 2">SAG 39.79</strain>
    </source>
</reference>
<accession>A0AB37URL9</accession>
<organism evidence="1 2">
    <name type="scientific">Chroococcidiopsis cubana SAG 39.79</name>
    <dbReference type="NCBI Taxonomy" id="388085"/>
    <lineage>
        <taxon>Bacteria</taxon>
        <taxon>Bacillati</taxon>
        <taxon>Cyanobacteriota</taxon>
        <taxon>Cyanophyceae</taxon>
        <taxon>Chroococcidiopsidales</taxon>
        <taxon>Chroococcidiopsidaceae</taxon>
        <taxon>Chroococcidiopsis</taxon>
    </lineage>
</organism>
<gene>
    <name evidence="1" type="ORF">DSM107010_05160</name>
</gene>
<dbReference type="AlphaFoldDB" id="A0AB37URL9"/>
<dbReference type="EMBL" id="RSCK01000003">
    <property type="protein sequence ID" value="RUT14033.1"/>
    <property type="molecule type" value="Genomic_DNA"/>
</dbReference>
<evidence type="ECO:0000313" key="1">
    <source>
        <dbReference type="EMBL" id="RUT14033.1"/>
    </source>
</evidence>
<name>A0AB37URL9_9CYAN</name>
<protein>
    <submittedName>
        <fullName evidence="1">Uncharacterized protein</fullName>
    </submittedName>
</protein>
<evidence type="ECO:0000313" key="2">
    <source>
        <dbReference type="Proteomes" id="UP000282574"/>
    </source>
</evidence>